<feature type="coiled-coil region" evidence="1">
    <location>
        <begin position="468"/>
        <end position="495"/>
    </location>
</feature>
<dbReference type="Proteomes" id="UP001151760">
    <property type="component" value="Unassembled WGS sequence"/>
</dbReference>
<sequence length="522" mass="58809">MMICKQAEQGVPLQAEQADWLADTDEEIDEQELEAHYSFMAKIQEVLPEESSSTEQPLEQVQNNDENNVFANERQNSENNTAECADERAALANLIANLTLDTEENKTLKKANASLTQELEECKTNLDKTSRALVGGFTNIKHGYGIEGLLILTSIISPILSKKYVVTGLPPQNCVDRRRKPPLLVEAARTNALSFKASLSFWLKQLQPLCYTQNISISHRLMEKMAASSSGQNGQIMKTLTPCPQDKNVVPYSRVDRLVTTWVGISLHVLYLKNITILAHAKGYAQEEGIDFKESFAPVARLEAVQIFIAHAAHKRVRNTDHPEKLIPSEESLVRINASSRAMFLGDKLVSWMSKKQNCTAMSSAEAEYVALSASCAQVVRLGINPMIQPEPEDLPKDNPKLEIAVLRQKPDLSAYPGYLQPLPIPKKVWSEISMDFIVGLPKSQGERPKEWVQWLPLAEFCLVDRTLQAIEATIEMLKFHLKRAQDRMKNYADKKRSEREFEVGMWVYLKLQIFKASNNQA</sequence>
<organism evidence="2 3">
    <name type="scientific">Tanacetum coccineum</name>
    <dbReference type="NCBI Taxonomy" id="301880"/>
    <lineage>
        <taxon>Eukaryota</taxon>
        <taxon>Viridiplantae</taxon>
        <taxon>Streptophyta</taxon>
        <taxon>Embryophyta</taxon>
        <taxon>Tracheophyta</taxon>
        <taxon>Spermatophyta</taxon>
        <taxon>Magnoliopsida</taxon>
        <taxon>eudicotyledons</taxon>
        <taxon>Gunneridae</taxon>
        <taxon>Pentapetalae</taxon>
        <taxon>asterids</taxon>
        <taxon>campanulids</taxon>
        <taxon>Asterales</taxon>
        <taxon>Asteraceae</taxon>
        <taxon>Asteroideae</taxon>
        <taxon>Anthemideae</taxon>
        <taxon>Anthemidinae</taxon>
        <taxon>Tanacetum</taxon>
    </lineage>
</organism>
<evidence type="ECO:0000313" key="3">
    <source>
        <dbReference type="Proteomes" id="UP001151760"/>
    </source>
</evidence>
<accession>A0ABQ4WIV1</accession>
<comment type="caution">
    <text evidence="2">The sequence shown here is derived from an EMBL/GenBank/DDBJ whole genome shotgun (WGS) entry which is preliminary data.</text>
</comment>
<protein>
    <submittedName>
        <fullName evidence="2">Uncharacterized protein</fullName>
    </submittedName>
</protein>
<reference evidence="2" key="2">
    <citation type="submission" date="2022-01" db="EMBL/GenBank/DDBJ databases">
        <authorList>
            <person name="Yamashiro T."/>
            <person name="Shiraishi A."/>
            <person name="Satake H."/>
            <person name="Nakayama K."/>
        </authorList>
    </citation>
    <scope>NUCLEOTIDE SEQUENCE</scope>
</reference>
<dbReference type="EMBL" id="BQNB010008680">
    <property type="protein sequence ID" value="GJS52803.1"/>
    <property type="molecule type" value="Genomic_DNA"/>
</dbReference>
<feature type="coiled-coil region" evidence="1">
    <location>
        <begin position="105"/>
        <end position="132"/>
    </location>
</feature>
<keyword evidence="1" id="KW-0175">Coiled coil</keyword>
<reference evidence="2" key="1">
    <citation type="journal article" date="2022" name="Int. J. Mol. Sci.">
        <title>Draft Genome of Tanacetum Coccineum: Genomic Comparison of Closely Related Tanacetum-Family Plants.</title>
        <authorList>
            <person name="Yamashiro T."/>
            <person name="Shiraishi A."/>
            <person name="Nakayama K."/>
            <person name="Satake H."/>
        </authorList>
    </citation>
    <scope>NUCLEOTIDE SEQUENCE</scope>
</reference>
<proteinExistence type="predicted"/>
<keyword evidence="3" id="KW-1185">Reference proteome</keyword>
<name>A0ABQ4WIV1_9ASTR</name>
<evidence type="ECO:0000313" key="2">
    <source>
        <dbReference type="EMBL" id="GJS52803.1"/>
    </source>
</evidence>
<gene>
    <name evidence="2" type="ORF">Tco_0626165</name>
</gene>
<evidence type="ECO:0000256" key="1">
    <source>
        <dbReference type="SAM" id="Coils"/>
    </source>
</evidence>